<comment type="similarity">
    <text evidence="2 17">Belongs to the cytochrome c oxidase subunit 2 family.</text>
</comment>
<evidence type="ECO:0000256" key="6">
    <source>
        <dbReference type="ARBA" id="ARBA00022692"/>
    </source>
</evidence>
<comment type="cofactor">
    <cofactor evidence="17">
        <name>Cu cation</name>
        <dbReference type="ChEBI" id="CHEBI:23378"/>
    </cofactor>
    <text evidence="17">Binds a copper A center.</text>
</comment>
<dbReference type="InterPro" id="IPR036257">
    <property type="entry name" value="Cyt_c_oxidase_su2_TM_sf"/>
</dbReference>
<reference evidence="21" key="2">
    <citation type="journal article" date="2010" name="BMC Evol. Biol.">
        <title>Mitochondrial genomes of acrodont lizards: timing of gene rearrangements and phylogenetic and biogeographic implications.</title>
        <authorList>
            <person name="Okajima Y."/>
            <person name="Kumazawa Y."/>
        </authorList>
    </citation>
    <scope>NUCLEOTIDE SEQUENCE</scope>
    <source>
        <tissue evidence="21">Muscle</tissue>
    </source>
</reference>
<evidence type="ECO:0000259" key="19">
    <source>
        <dbReference type="PROSITE" id="PS50857"/>
    </source>
</evidence>
<dbReference type="Pfam" id="PF02790">
    <property type="entry name" value="COX2_TM"/>
    <property type="match status" value="1"/>
</dbReference>
<keyword evidence="6 17" id="KW-0812">Transmembrane</keyword>
<accession>D6RR84</accession>
<dbReference type="PROSITE" id="PS50999">
    <property type="entry name" value="COX2_TM"/>
    <property type="match status" value="1"/>
</dbReference>
<evidence type="ECO:0000313" key="21">
    <source>
        <dbReference type="EMBL" id="BAJ08233.1"/>
    </source>
</evidence>
<dbReference type="InterPro" id="IPR034210">
    <property type="entry name" value="CcO_II_C"/>
</dbReference>
<keyword evidence="14 17" id="KW-0496">Mitochondrion</keyword>
<evidence type="ECO:0000256" key="8">
    <source>
        <dbReference type="ARBA" id="ARBA00022792"/>
    </source>
</evidence>
<comment type="subcellular location">
    <subcellularLocation>
        <location evidence="1 17">Mitochondrion inner membrane</location>
        <topology evidence="1 17">Multi-pass membrane protein</topology>
    </subcellularLocation>
</comment>
<dbReference type="PRINTS" id="PR01166">
    <property type="entry name" value="CYCOXIDASEII"/>
</dbReference>
<keyword evidence="15 17" id="KW-0472">Membrane</keyword>
<evidence type="ECO:0000256" key="7">
    <source>
        <dbReference type="ARBA" id="ARBA00022723"/>
    </source>
</evidence>
<dbReference type="GO" id="GO:0042773">
    <property type="term" value="P:ATP synthesis coupled electron transport"/>
    <property type="evidence" value="ECO:0007669"/>
    <property type="project" value="TreeGrafter"/>
</dbReference>
<protein>
    <recommendedName>
        <fullName evidence="3 17">Cytochrome c oxidase subunit 2</fullName>
    </recommendedName>
</protein>
<evidence type="ECO:0000256" key="1">
    <source>
        <dbReference type="ARBA" id="ARBA00004448"/>
    </source>
</evidence>
<keyword evidence="11 17" id="KW-0249">Electron transport</keyword>
<evidence type="ECO:0000259" key="20">
    <source>
        <dbReference type="PROSITE" id="PS50999"/>
    </source>
</evidence>
<feature type="domain" description="Cytochrome oxidase subunit II transmembrane region profile" evidence="20">
    <location>
        <begin position="1"/>
        <end position="91"/>
    </location>
</feature>
<gene>
    <name evidence="21" type="primary">CO2</name>
</gene>
<dbReference type="InterPro" id="IPR002429">
    <property type="entry name" value="CcO_II-like_C"/>
</dbReference>
<evidence type="ECO:0000256" key="18">
    <source>
        <dbReference type="SAM" id="Phobius"/>
    </source>
</evidence>
<dbReference type="FunFam" id="2.60.40.420:FF:000001">
    <property type="entry name" value="Cytochrome c oxidase subunit 2"/>
    <property type="match status" value="1"/>
</dbReference>
<feature type="transmembrane region" description="Helical" evidence="18">
    <location>
        <begin position="63"/>
        <end position="87"/>
    </location>
</feature>
<dbReference type="SUPFAM" id="SSF81464">
    <property type="entry name" value="Cytochrome c oxidase subunit II-like, transmembrane region"/>
    <property type="match status" value="1"/>
</dbReference>
<evidence type="ECO:0000256" key="16">
    <source>
        <dbReference type="ARBA" id="ARBA00049512"/>
    </source>
</evidence>
<reference evidence="21" key="1">
    <citation type="submission" date="2006-07" db="EMBL/GenBank/DDBJ databases">
        <title>Mitochondrial DNA sequence of South Asian Acanthosaura armata.</title>
        <authorList>
            <person name="Amer S.A."/>
            <person name="Kumazawa Y."/>
        </authorList>
    </citation>
    <scope>NUCLEOTIDE SEQUENCE</scope>
    <source>
        <tissue evidence="21">Muscle</tissue>
    </source>
</reference>
<evidence type="ECO:0000256" key="2">
    <source>
        <dbReference type="ARBA" id="ARBA00007866"/>
    </source>
</evidence>
<dbReference type="InterPro" id="IPR011759">
    <property type="entry name" value="Cyt_c_oxidase_su2_TM_dom"/>
</dbReference>
<evidence type="ECO:0000256" key="11">
    <source>
        <dbReference type="ARBA" id="ARBA00022982"/>
    </source>
</evidence>
<evidence type="ECO:0000256" key="5">
    <source>
        <dbReference type="ARBA" id="ARBA00022660"/>
    </source>
</evidence>
<keyword evidence="9" id="KW-0460">Magnesium</keyword>
<keyword evidence="13 17" id="KW-0186">Copper</keyword>
<comment type="function">
    <text evidence="17">Component of the cytochrome c oxidase, the last enzyme in the mitochondrial electron transport chain which drives oxidative phosphorylation. The respiratory chain contains 3 multisubunit complexes succinate dehydrogenase (complex II, CII), ubiquinol-cytochrome c oxidoreductase (cytochrome b-c1 complex, complex III, CIII) and cytochrome c oxidase (complex IV, CIV), that cooperate to transfer electrons derived from NADH and succinate to molecular oxygen, creating an electrochemical gradient over the inner membrane that drives transmembrane transport and the ATP synthase. Cytochrome c oxidase is the component of the respiratory chain that catalyzes the reduction of oxygen to water. Electrons originating from reduced cytochrome c in the intermembrane space (IMS) are transferred via the dinuclear copper A center (CU(A)) of subunit 2 and heme A of subunit 1 to the active site in subunit 1, a binuclear center (BNC) formed by heme A3 and copper B (CU(B)). The BNC reduces molecular oxygen to 2 water molecules using 4 electrons from cytochrome c in the IMS and 4 protons from the mitochondrial matrix.</text>
</comment>
<keyword evidence="8 17" id="KW-0999">Mitochondrion inner membrane</keyword>
<dbReference type="InterPro" id="IPR001505">
    <property type="entry name" value="Copper_CuA"/>
</dbReference>
<sequence>MAEPLQLSLNNAMSPTMEELLFFHDYAMATLLLIGTAVLTTLVTITMTNLSNTRMTDANQLEFVWSLLPVSATMIIATPSMRTLYLLEDQESPHLTIKTLGHQWYWTYEYSDLPDKTFDSYMIKESNLTKGSPRLLEVDNRMIIPSKTLIRLLVSAEDVLHSWALPSIGIKTDAVPGRLNQLTFTVPRHGVFYGQCSEICGINHSFMPIVTESAPTKHFESWVRTP</sequence>
<feature type="domain" description="Cytochrome oxidase subunit II copper A binding" evidence="19">
    <location>
        <begin position="92"/>
        <end position="225"/>
    </location>
</feature>
<dbReference type="Pfam" id="PF00116">
    <property type="entry name" value="COX2"/>
    <property type="match status" value="1"/>
</dbReference>
<dbReference type="PROSITE" id="PS50857">
    <property type="entry name" value="COX2_CUA"/>
    <property type="match status" value="1"/>
</dbReference>
<dbReference type="GO" id="GO:0005507">
    <property type="term" value="F:copper ion binding"/>
    <property type="evidence" value="ECO:0007669"/>
    <property type="project" value="InterPro"/>
</dbReference>
<proteinExistence type="inferred from homology"/>
<dbReference type="CDD" id="cd13912">
    <property type="entry name" value="CcO_II_C"/>
    <property type="match status" value="1"/>
</dbReference>
<dbReference type="EMBL" id="AB266452">
    <property type="protein sequence ID" value="BAJ08233.1"/>
    <property type="molecule type" value="Genomic_DNA"/>
</dbReference>
<evidence type="ECO:0000256" key="17">
    <source>
        <dbReference type="RuleBase" id="RU000457"/>
    </source>
</evidence>
<keyword evidence="7 17" id="KW-0479">Metal-binding</keyword>
<evidence type="ECO:0000256" key="9">
    <source>
        <dbReference type="ARBA" id="ARBA00022842"/>
    </source>
</evidence>
<evidence type="ECO:0000256" key="14">
    <source>
        <dbReference type="ARBA" id="ARBA00023128"/>
    </source>
</evidence>
<feature type="transmembrane region" description="Helical" evidence="18">
    <location>
        <begin position="26"/>
        <end position="51"/>
    </location>
</feature>
<dbReference type="InterPro" id="IPR045187">
    <property type="entry name" value="CcO_II"/>
</dbReference>
<dbReference type="Gene3D" id="1.10.287.90">
    <property type="match status" value="1"/>
</dbReference>
<evidence type="ECO:0000256" key="15">
    <source>
        <dbReference type="ARBA" id="ARBA00023136"/>
    </source>
</evidence>
<dbReference type="SUPFAM" id="SSF49503">
    <property type="entry name" value="Cupredoxins"/>
    <property type="match status" value="1"/>
</dbReference>
<dbReference type="AlphaFoldDB" id="D6RR84"/>
<keyword evidence="5 17" id="KW-0679">Respiratory chain</keyword>
<dbReference type="PROSITE" id="PS00078">
    <property type="entry name" value="COX2"/>
    <property type="match status" value="1"/>
</dbReference>
<dbReference type="Gene3D" id="2.60.40.420">
    <property type="entry name" value="Cupredoxins - blue copper proteins"/>
    <property type="match status" value="1"/>
</dbReference>
<evidence type="ECO:0000256" key="13">
    <source>
        <dbReference type="ARBA" id="ARBA00023008"/>
    </source>
</evidence>
<dbReference type="GO" id="GO:0005743">
    <property type="term" value="C:mitochondrial inner membrane"/>
    <property type="evidence" value="ECO:0007669"/>
    <property type="project" value="UniProtKB-SubCell"/>
</dbReference>
<dbReference type="PANTHER" id="PTHR22888">
    <property type="entry name" value="CYTOCHROME C OXIDASE, SUBUNIT II"/>
    <property type="match status" value="1"/>
</dbReference>
<keyword evidence="12 18" id="KW-1133">Transmembrane helix</keyword>
<keyword evidence="4 17" id="KW-0813">Transport</keyword>
<comment type="catalytic activity">
    <reaction evidence="16">
        <text>4 Fe(II)-[cytochrome c] + O2 + 8 H(+)(in) = 4 Fe(III)-[cytochrome c] + 2 H2O + 4 H(+)(out)</text>
        <dbReference type="Rhea" id="RHEA:11436"/>
        <dbReference type="Rhea" id="RHEA-COMP:10350"/>
        <dbReference type="Rhea" id="RHEA-COMP:14399"/>
        <dbReference type="ChEBI" id="CHEBI:15377"/>
        <dbReference type="ChEBI" id="CHEBI:15378"/>
        <dbReference type="ChEBI" id="CHEBI:15379"/>
        <dbReference type="ChEBI" id="CHEBI:29033"/>
        <dbReference type="ChEBI" id="CHEBI:29034"/>
        <dbReference type="EC" id="7.1.1.9"/>
    </reaction>
    <physiologicalReaction direction="left-to-right" evidence="16">
        <dbReference type="Rhea" id="RHEA:11437"/>
    </physiologicalReaction>
</comment>
<name>D6RR84_9SAUR</name>
<evidence type="ECO:0000256" key="10">
    <source>
        <dbReference type="ARBA" id="ARBA00022967"/>
    </source>
</evidence>
<dbReference type="PANTHER" id="PTHR22888:SF9">
    <property type="entry name" value="CYTOCHROME C OXIDASE SUBUNIT 2"/>
    <property type="match status" value="1"/>
</dbReference>
<organism evidence="21">
    <name type="scientific">Acanthosaura armata</name>
    <name type="common">armored pricklenape</name>
    <dbReference type="NCBI Taxonomy" id="285987"/>
    <lineage>
        <taxon>Eukaryota</taxon>
        <taxon>Metazoa</taxon>
        <taxon>Chordata</taxon>
        <taxon>Craniata</taxon>
        <taxon>Vertebrata</taxon>
        <taxon>Euteleostomi</taxon>
        <taxon>Lepidosauria</taxon>
        <taxon>Squamata</taxon>
        <taxon>Bifurcata</taxon>
        <taxon>Unidentata</taxon>
        <taxon>Episquamata</taxon>
        <taxon>Toxicofera</taxon>
        <taxon>Iguania</taxon>
        <taxon>Acrodonta</taxon>
        <taxon>Agamidae</taxon>
        <taxon>Draconinae</taxon>
        <taxon>Acanthosaura</taxon>
    </lineage>
</organism>
<evidence type="ECO:0000256" key="4">
    <source>
        <dbReference type="ARBA" id="ARBA00022448"/>
    </source>
</evidence>
<geneLocation type="mitochondrion" evidence="21"/>
<dbReference type="InterPro" id="IPR008972">
    <property type="entry name" value="Cupredoxin"/>
</dbReference>
<evidence type="ECO:0000256" key="12">
    <source>
        <dbReference type="ARBA" id="ARBA00022989"/>
    </source>
</evidence>
<keyword evidence="10" id="KW-1278">Translocase</keyword>
<evidence type="ECO:0000256" key="3">
    <source>
        <dbReference type="ARBA" id="ARBA00015946"/>
    </source>
</evidence>
<dbReference type="GO" id="GO:0004129">
    <property type="term" value="F:cytochrome-c oxidase activity"/>
    <property type="evidence" value="ECO:0007669"/>
    <property type="project" value="UniProtKB-EC"/>
</dbReference>